<evidence type="ECO:0000313" key="3">
    <source>
        <dbReference type="EMBL" id="CAF0712262.1"/>
    </source>
</evidence>
<evidence type="ECO:0008006" key="5">
    <source>
        <dbReference type="Google" id="ProtNLM"/>
    </source>
</evidence>
<keyword evidence="2" id="KW-0175">Coiled coil</keyword>
<dbReference type="InterPro" id="IPR003994">
    <property type="entry name" value="UXT"/>
</dbReference>
<sequence length="156" mass="18026">MEKKSSKLLEFEKFVNEKLRTDLKLVLEDQDAIFSEIAEYLQVKDTIEKLTDANPKGEMKNFQTKVDLGCNFYANAVVDDPSKIFISIGFGFFLEMKFDEAIKFIDKKVKLLNKNAEDLDQKAAEIKANIKFVLEGLKEMQQLEFEGKEENHSLFV</sequence>
<evidence type="ECO:0000313" key="4">
    <source>
        <dbReference type="Proteomes" id="UP000663879"/>
    </source>
</evidence>
<reference evidence="3" key="1">
    <citation type="submission" date="2021-02" db="EMBL/GenBank/DDBJ databases">
        <authorList>
            <person name="Nowell W R."/>
        </authorList>
    </citation>
    <scope>NUCLEOTIDE SEQUENCE</scope>
    <source>
        <strain evidence="3">Ploen Becks lab</strain>
    </source>
</reference>
<dbReference type="Gene3D" id="1.10.287.370">
    <property type="match status" value="1"/>
</dbReference>
<dbReference type="GO" id="GO:0003714">
    <property type="term" value="F:transcription corepressor activity"/>
    <property type="evidence" value="ECO:0007669"/>
    <property type="project" value="InterPro"/>
</dbReference>
<dbReference type="PRINTS" id="PR01502">
    <property type="entry name" value="UXTPROTEIN"/>
</dbReference>
<organism evidence="3 4">
    <name type="scientific">Brachionus calyciflorus</name>
    <dbReference type="NCBI Taxonomy" id="104777"/>
    <lineage>
        <taxon>Eukaryota</taxon>
        <taxon>Metazoa</taxon>
        <taxon>Spiralia</taxon>
        <taxon>Gnathifera</taxon>
        <taxon>Rotifera</taxon>
        <taxon>Eurotatoria</taxon>
        <taxon>Monogononta</taxon>
        <taxon>Pseudotrocha</taxon>
        <taxon>Ploima</taxon>
        <taxon>Brachionidae</taxon>
        <taxon>Brachionus</taxon>
    </lineage>
</organism>
<name>A0A813LZA1_9BILA</name>
<feature type="coiled-coil region" evidence="2">
    <location>
        <begin position="102"/>
        <end position="129"/>
    </location>
</feature>
<dbReference type="EMBL" id="CAJNOC010000072">
    <property type="protein sequence ID" value="CAF0712262.1"/>
    <property type="molecule type" value="Genomic_DNA"/>
</dbReference>
<dbReference type="PANTHER" id="PTHR13345:SF9">
    <property type="entry name" value="PROTEIN UXT"/>
    <property type="match status" value="1"/>
</dbReference>
<dbReference type="AlphaFoldDB" id="A0A813LZA1"/>
<gene>
    <name evidence="3" type="ORF">OXX778_LOCUS1191</name>
</gene>
<evidence type="ECO:0000256" key="2">
    <source>
        <dbReference type="SAM" id="Coils"/>
    </source>
</evidence>
<dbReference type="OrthoDB" id="433124at2759"/>
<dbReference type="PANTHER" id="PTHR13345">
    <property type="entry name" value="MEDIATOR OF RNA POLYMERASE II TRANSCRIPTION SUBUNIT 10"/>
    <property type="match status" value="1"/>
</dbReference>
<dbReference type="GO" id="GO:0045944">
    <property type="term" value="P:positive regulation of transcription by RNA polymerase II"/>
    <property type="evidence" value="ECO:0007669"/>
    <property type="project" value="TreeGrafter"/>
</dbReference>
<keyword evidence="4" id="KW-1185">Reference proteome</keyword>
<protein>
    <recommendedName>
        <fullName evidence="5">Protein UXT</fullName>
    </recommendedName>
</protein>
<dbReference type="NCBIfam" id="TIGR00293">
    <property type="entry name" value="prefoldin subunit alpha"/>
    <property type="match status" value="1"/>
</dbReference>
<dbReference type="InterPro" id="IPR004127">
    <property type="entry name" value="Prefoldin_subunit_alpha"/>
</dbReference>
<dbReference type="Pfam" id="PF02996">
    <property type="entry name" value="Prefoldin"/>
    <property type="match status" value="1"/>
</dbReference>
<evidence type="ECO:0000256" key="1">
    <source>
        <dbReference type="ARBA" id="ARBA00007666"/>
    </source>
</evidence>
<dbReference type="GO" id="GO:0000122">
    <property type="term" value="P:negative regulation of transcription by RNA polymerase II"/>
    <property type="evidence" value="ECO:0007669"/>
    <property type="project" value="InterPro"/>
</dbReference>
<dbReference type="SUPFAM" id="SSF46579">
    <property type="entry name" value="Prefoldin"/>
    <property type="match status" value="1"/>
</dbReference>
<comment type="caution">
    <text evidence="3">The sequence shown here is derived from an EMBL/GenBank/DDBJ whole genome shotgun (WGS) entry which is preliminary data.</text>
</comment>
<comment type="similarity">
    <text evidence="1">Belongs to the UXT family.</text>
</comment>
<dbReference type="CDD" id="cd23158">
    <property type="entry name" value="Prefoldin_UXT"/>
    <property type="match status" value="1"/>
</dbReference>
<dbReference type="GO" id="GO:0016592">
    <property type="term" value="C:mediator complex"/>
    <property type="evidence" value="ECO:0007669"/>
    <property type="project" value="TreeGrafter"/>
</dbReference>
<dbReference type="InterPro" id="IPR009053">
    <property type="entry name" value="Prefoldin"/>
</dbReference>
<dbReference type="Proteomes" id="UP000663879">
    <property type="component" value="Unassembled WGS sequence"/>
</dbReference>
<accession>A0A813LZA1</accession>
<proteinExistence type="inferred from homology"/>